<dbReference type="EMBL" id="CCDP010000001">
    <property type="protein sequence ID" value="CDQ39061.1"/>
    <property type="molecule type" value="Genomic_DNA"/>
</dbReference>
<dbReference type="GO" id="GO:0003677">
    <property type="term" value="F:DNA binding"/>
    <property type="evidence" value="ECO:0007669"/>
    <property type="project" value="InterPro"/>
</dbReference>
<dbReference type="Proteomes" id="UP000028875">
    <property type="component" value="Unassembled WGS sequence"/>
</dbReference>
<evidence type="ECO:0000259" key="1">
    <source>
        <dbReference type="PROSITE" id="PS50943"/>
    </source>
</evidence>
<dbReference type="Pfam" id="PF13443">
    <property type="entry name" value="HTH_26"/>
    <property type="match status" value="1"/>
</dbReference>
<evidence type="ECO:0000313" key="3">
    <source>
        <dbReference type="Proteomes" id="UP000028875"/>
    </source>
</evidence>
<reference evidence="3" key="2">
    <citation type="submission" date="2014-05" db="EMBL/GenBank/DDBJ databases">
        <title>Draft genome sequence of Virgibacillus massiliensis Vm-5.</title>
        <authorList>
            <person name="Khelaifia S."/>
            <person name="Croce O."/>
            <person name="Lagier J.C."/>
            <person name="Raoult D."/>
        </authorList>
    </citation>
    <scope>NUCLEOTIDE SEQUENCE [LARGE SCALE GENOMIC DNA]</scope>
    <source>
        <strain evidence="3">Vm-5</strain>
    </source>
</reference>
<keyword evidence="3" id="KW-1185">Reference proteome</keyword>
<comment type="caution">
    <text evidence="2">The sequence shown here is derived from an EMBL/GenBank/DDBJ whole genome shotgun (WGS) entry which is preliminary data.</text>
</comment>
<dbReference type="CDD" id="cd00093">
    <property type="entry name" value="HTH_XRE"/>
    <property type="match status" value="1"/>
</dbReference>
<dbReference type="STRING" id="1462526.BN990_01343"/>
<dbReference type="SMART" id="SM00530">
    <property type="entry name" value="HTH_XRE"/>
    <property type="match status" value="1"/>
</dbReference>
<evidence type="ECO:0000313" key="2">
    <source>
        <dbReference type="EMBL" id="CDQ39061.1"/>
    </source>
</evidence>
<sequence length="71" mass="8252">MKVRIHLQEILKREGVSQNELAKRLNLSPSTVNDMCKKDIKRVNTDTIARIAEMFNIEDIREIISLDNVDK</sequence>
<dbReference type="PROSITE" id="PS50943">
    <property type="entry name" value="HTH_CROC1"/>
    <property type="match status" value="1"/>
</dbReference>
<gene>
    <name evidence="2" type="ORF">BN990_01343</name>
</gene>
<dbReference type="OrthoDB" id="2186666at2"/>
<dbReference type="Gene3D" id="1.10.260.40">
    <property type="entry name" value="lambda repressor-like DNA-binding domains"/>
    <property type="match status" value="1"/>
</dbReference>
<proteinExistence type="predicted"/>
<dbReference type="RefSeq" id="WP_038242988.1">
    <property type="nucleotide sequence ID" value="NZ_BNER01000003.1"/>
</dbReference>
<protein>
    <submittedName>
        <fullName evidence="2">Putative transcriptional regulator</fullName>
    </submittedName>
</protein>
<accession>A0A024QAW5</accession>
<dbReference type="InterPro" id="IPR001387">
    <property type="entry name" value="Cro/C1-type_HTH"/>
</dbReference>
<organism evidence="2 3">
    <name type="scientific">Virgibacillus massiliensis</name>
    <dbReference type="NCBI Taxonomy" id="1462526"/>
    <lineage>
        <taxon>Bacteria</taxon>
        <taxon>Bacillati</taxon>
        <taxon>Bacillota</taxon>
        <taxon>Bacilli</taxon>
        <taxon>Bacillales</taxon>
        <taxon>Bacillaceae</taxon>
        <taxon>Virgibacillus</taxon>
    </lineage>
</organism>
<dbReference type="eggNOG" id="ENOG5033KWJ">
    <property type="taxonomic scope" value="Bacteria"/>
</dbReference>
<feature type="domain" description="HTH cro/C1-type" evidence="1">
    <location>
        <begin position="7"/>
        <end position="63"/>
    </location>
</feature>
<name>A0A024QAW5_9BACI</name>
<dbReference type="InterPro" id="IPR010982">
    <property type="entry name" value="Lambda_DNA-bd_dom_sf"/>
</dbReference>
<reference evidence="2 3" key="1">
    <citation type="submission" date="2014-03" db="EMBL/GenBank/DDBJ databases">
        <authorList>
            <person name="Urmite Genomes U."/>
        </authorList>
    </citation>
    <scope>NUCLEOTIDE SEQUENCE [LARGE SCALE GENOMIC DNA]</scope>
    <source>
        <strain evidence="2 3">Vm-5</strain>
    </source>
</reference>
<dbReference type="SUPFAM" id="SSF47413">
    <property type="entry name" value="lambda repressor-like DNA-binding domains"/>
    <property type="match status" value="1"/>
</dbReference>
<dbReference type="AlphaFoldDB" id="A0A024QAW5"/>